<protein>
    <submittedName>
        <fullName evidence="1">Uncharacterized protein</fullName>
    </submittedName>
</protein>
<organism evidence="1 2">
    <name type="scientific">Gossypium mustelinum</name>
    <name type="common">Cotton</name>
    <name type="synonym">Gossypium caicoense</name>
    <dbReference type="NCBI Taxonomy" id="34275"/>
    <lineage>
        <taxon>Eukaryota</taxon>
        <taxon>Viridiplantae</taxon>
        <taxon>Streptophyta</taxon>
        <taxon>Embryophyta</taxon>
        <taxon>Tracheophyta</taxon>
        <taxon>Spermatophyta</taxon>
        <taxon>Magnoliopsida</taxon>
        <taxon>eudicotyledons</taxon>
        <taxon>Gunneridae</taxon>
        <taxon>Pentapetalae</taxon>
        <taxon>rosids</taxon>
        <taxon>malvids</taxon>
        <taxon>Malvales</taxon>
        <taxon>Malvaceae</taxon>
        <taxon>Malvoideae</taxon>
        <taxon>Gossypium</taxon>
    </lineage>
</organism>
<keyword evidence="2" id="KW-1185">Reference proteome</keyword>
<reference evidence="1 2" key="1">
    <citation type="submission" date="2019-07" db="EMBL/GenBank/DDBJ databases">
        <title>WGS assembly of Gossypium mustelinum.</title>
        <authorList>
            <person name="Chen Z.J."/>
            <person name="Sreedasyam A."/>
            <person name="Ando A."/>
            <person name="Song Q."/>
            <person name="De L."/>
            <person name="Hulse-Kemp A."/>
            <person name="Ding M."/>
            <person name="Ye W."/>
            <person name="Kirkbride R."/>
            <person name="Jenkins J."/>
            <person name="Plott C."/>
            <person name="Lovell J."/>
            <person name="Lin Y.-M."/>
            <person name="Vaughn R."/>
            <person name="Liu B."/>
            <person name="Li W."/>
            <person name="Simpson S."/>
            <person name="Scheffler B."/>
            <person name="Saski C."/>
            <person name="Grover C."/>
            <person name="Hu G."/>
            <person name="Conover J."/>
            <person name="Carlson J."/>
            <person name="Shu S."/>
            <person name="Boston L."/>
            <person name="Williams M."/>
            <person name="Peterson D."/>
            <person name="Mcgee K."/>
            <person name="Jones D."/>
            <person name="Wendel J."/>
            <person name="Stelly D."/>
            <person name="Grimwood J."/>
            <person name="Schmutz J."/>
        </authorList>
    </citation>
    <scope>NUCLEOTIDE SEQUENCE [LARGE SCALE GENOMIC DNA]</scope>
    <source>
        <strain evidence="1">1408120.09</strain>
    </source>
</reference>
<evidence type="ECO:0000313" key="1">
    <source>
        <dbReference type="EMBL" id="TYJ35070.1"/>
    </source>
</evidence>
<accession>A0A5D2ZAS6</accession>
<dbReference type="EMBL" id="CM017640">
    <property type="protein sequence ID" value="TYJ35070.1"/>
    <property type="molecule type" value="Genomic_DNA"/>
</dbReference>
<dbReference type="Proteomes" id="UP000323597">
    <property type="component" value="Chromosome A05"/>
</dbReference>
<dbReference type="AlphaFoldDB" id="A0A5D2ZAS6"/>
<evidence type="ECO:0000313" key="2">
    <source>
        <dbReference type="Proteomes" id="UP000323597"/>
    </source>
</evidence>
<sequence>MEKGLFDVTTVGDFSFCLVNREETLPFRCKAKQRGQASGRGEGGAPEEERHTWELGFLPSLFLLKILKFLGYGLL</sequence>
<gene>
    <name evidence="1" type="ORF">E1A91_A05G211600v1</name>
</gene>
<proteinExistence type="predicted"/>
<name>A0A5D2ZAS6_GOSMU</name>